<evidence type="ECO:0000313" key="1">
    <source>
        <dbReference type="EMBL" id="MBU7597969.1"/>
    </source>
</evidence>
<proteinExistence type="predicted"/>
<dbReference type="RefSeq" id="WP_211040060.1">
    <property type="nucleotide sequence ID" value="NZ_JAELVF020000001.1"/>
</dbReference>
<keyword evidence="2" id="KW-1185">Reference proteome</keyword>
<evidence type="ECO:0000313" key="2">
    <source>
        <dbReference type="Proteomes" id="UP000694501"/>
    </source>
</evidence>
<gene>
    <name evidence="1" type="ORF">JGS22_010160</name>
</gene>
<name>A0A949JKN7_9ACTN</name>
<protein>
    <submittedName>
        <fullName evidence="1">Uncharacterized protein</fullName>
    </submittedName>
</protein>
<sequence>MLTRPHLATKLTYWSNATAFVRPSHHPIPLGNEPTNTPRLALRWLQTRAAHIADQLDPAESRPALHWLEDHQEHEHALHLLTQGAAYRFTIYDDTTRYVLTARQVQLQGHRL</sequence>
<dbReference type="EMBL" id="JAELVF020000001">
    <property type="protein sequence ID" value="MBU7597969.1"/>
    <property type="molecule type" value="Genomic_DNA"/>
</dbReference>
<accession>A0A949JKN7</accession>
<comment type="caution">
    <text evidence="1">The sequence shown here is derived from an EMBL/GenBank/DDBJ whole genome shotgun (WGS) entry which is preliminary data.</text>
</comment>
<reference evidence="1" key="1">
    <citation type="submission" date="2021-06" db="EMBL/GenBank/DDBJ databases">
        <title>Sequencing of actinobacteria type strains.</title>
        <authorList>
            <person name="Nguyen G.-S."/>
            <person name="Wentzel A."/>
        </authorList>
    </citation>
    <scope>NUCLEOTIDE SEQUENCE</scope>
    <source>
        <strain evidence="1">P38-E01</strain>
    </source>
</reference>
<dbReference type="AlphaFoldDB" id="A0A949JKN7"/>
<dbReference type="Proteomes" id="UP000694501">
    <property type="component" value="Unassembled WGS sequence"/>
</dbReference>
<organism evidence="1 2">
    <name type="scientific">Streptomyces tardus</name>
    <dbReference type="NCBI Taxonomy" id="2780544"/>
    <lineage>
        <taxon>Bacteria</taxon>
        <taxon>Bacillati</taxon>
        <taxon>Actinomycetota</taxon>
        <taxon>Actinomycetes</taxon>
        <taxon>Kitasatosporales</taxon>
        <taxon>Streptomycetaceae</taxon>
        <taxon>Streptomyces</taxon>
    </lineage>
</organism>